<keyword evidence="2" id="KW-1185">Reference proteome</keyword>
<sequence>MVASESGIRLTRYHLTLVPVLHYLQFSHDHRIFQNLTVSQIKESKYDGGA</sequence>
<evidence type="ECO:0000313" key="1">
    <source>
        <dbReference type="EMBL" id="WLI18589.1"/>
    </source>
</evidence>
<dbReference type="Gene3D" id="2.30.110.50">
    <property type="match status" value="1"/>
</dbReference>
<reference evidence="1 2" key="1">
    <citation type="submission" date="2023-02" db="EMBL/GenBank/DDBJ databases">
        <title>Evolution of Hrp T3SS in non-pathogenic Pseudomonas fluorescens.</title>
        <authorList>
            <person name="Liao K."/>
            <person name="Wei H."/>
            <person name="Gu Y."/>
        </authorList>
    </citation>
    <scope>NUCLEOTIDE SEQUENCE [LARGE SCALE GENOMIC DNA]</scope>
    <source>
        <strain evidence="1 2">FP607</strain>
    </source>
</reference>
<proteinExistence type="predicted"/>
<gene>
    <name evidence="1" type="ORF">PSH88_00610</name>
</gene>
<name>A0ABY9GSA6_9PSED</name>
<dbReference type="SUPFAM" id="SSF69279">
    <property type="entry name" value="Phage tail proteins"/>
    <property type="match status" value="1"/>
</dbReference>
<dbReference type="Pfam" id="PF05954">
    <property type="entry name" value="Phage_GPD"/>
    <property type="match status" value="1"/>
</dbReference>
<protein>
    <submittedName>
        <fullName evidence="1">Contractile injection system protein, VgrG/Pvc8 family</fullName>
    </submittedName>
</protein>
<organism evidence="1 2">
    <name type="scientific">Pseudomonas wuhanensis</name>
    <dbReference type="NCBI Taxonomy" id="2954098"/>
    <lineage>
        <taxon>Bacteria</taxon>
        <taxon>Pseudomonadati</taxon>
        <taxon>Pseudomonadota</taxon>
        <taxon>Gammaproteobacteria</taxon>
        <taxon>Pseudomonadales</taxon>
        <taxon>Pseudomonadaceae</taxon>
        <taxon>Pseudomonas</taxon>
    </lineage>
</organism>
<accession>A0ABY9GSA6</accession>
<dbReference type="Proteomes" id="UP001230768">
    <property type="component" value="Chromosome"/>
</dbReference>
<dbReference type="EMBL" id="CP117430">
    <property type="protein sequence ID" value="WLI18589.1"/>
    <property type="molecule type" value="Genomic_DNA"/>
</dbReference>
<evidence type="ECO:0000313" key="2">
    <source>
        <dbReference type="Proteomes" id="UP001230768"/>
    </source>
</evidence>